<feature type="compositionally biased region" description="Basic and acidic residues" evidence="1">
    <location>
        <begin position="343"/>
        <end position="357"/>
    </location>
</feature>
<reference evidence="5" key="1">
    <citation type="journal article" date="2015" name="Nat. Genet.">
        <title>The genome and transcriptome of the zoonotic hookworm Ancylostoma ceylanicum identify infection-specific gene families.</title>
        <authorList>
            <person name="Schwarz E.M."/>
            <person name="Hu Y."/>
            <person name="Antoshechkin I."/>
            <person name="Miller M.M."/>
            <person name="Sternberg P.W."/>
            <person name="Aroian R.V."/>
        </authorList>
    </citation>
    <scope>NUCLEOTIDE SEQUENCE</scope>
    <source>
        <strain evidence="5">HY135</strain>
    </source>
</reference>
<feature type="compositionally biased region" description="Basic and acidic residues" evidence="1">
    <location>
        <begin position="494"/>
        <end position="507"/>
    </location>
</feature>
<feature type="compositionally biased region" description="Basic and acidic residues" evidence="1">
    <location>
        <begin position="468"/>
        <end position="480"/>
    </location>
</feature>
<keyword evidence="2" id="KW-0812">Transmembrane</keyword>
<proteinExistence type="predicted"/>
<feature type="compositionally biased region" description="Acidic residues" evidence="1">
    <location>
        <begin position="372"/>
        <end position="382"/>
    </location>
</feature>
<feature type="chain" id="PRO_5001488843" evidence="3">
    <location>
        <begin position="21"/>
        <end position="632"/>
    </location>
</feature>
<feature type="compositionally biased region" description="Acidic residues" evidence="1">
    <location>
        <begin position="333"/>
        <end position="342"/>
    </location>
</feature>
<organism evidence="4 5">
    <name type="scientific">Ancylostoma ceylanicum</name>
    <dbReference type="NCBI Taxonomy" id="53326"/>
    <lineage>
        <taxon>Eukaryota</taxon>
        <taxon>Metazoa</taxon>
        <taxon>Ecdysozoa</taxon>
        <taxon>Nematoda</taxon>
        <taxon>Chromadorea</taxon>
        <taxon>Rhabditida</taxon>
        <taxon>Rhabditina</taxon>
        <taxon>Rhabditomorpha</taxon>
        <taxon>Strongyloidea</taxon>
        <taxon>Ancylostomatidae</taxon>
        <taxon>Ancylostomatinae</taxon>
        <taxon>Ancylostoma</taxon>
    </lineage>
</organism>
<feature type="compositionally biased region" description="Acidic residues" evidence="1">
    <location>
        <begin position="452"/>
        <end position="467"/>
    </location>
</feature>
<dbReference type="AlphaFoldDB" id="A0A016V191"/>
<feature type="compositionally biased region" description="Basic and acidic residues" evidence="1">
    <location>
        <begin position="318"/>
        <end position="332"/>
    </location>
</feature>
<evidence type="ECO:0000256" key="1">
    <source>
        <dbReference type="SAM" id="MobiDB-lite"/>
    </source>
</evidence>
<evidence type="ECO:0000256" key="3">
    <source>
        <dbReference type="SAM" id="SignalP"/>
    </source>
</evidence>
<evidence type="ECO:0000313" key="5">
    <source>
        <dbReference type="Proteomes" id="UP000024635"/>
    </source>
</evidence>
<dbReference type="OrthoDB" id="5857665at2759"/>
<feature type="compositionally biased region" description="Acidic residues" evidence="1">
    <location>
        <begin position="390"/>
        <end position="407"/>
    </location>
</feature>
<keyword evidence="5" id="KW-1185">Reference proteome</keyword>
<keyword evidence="2" id="KW-1133">Transmembrane helix</keyword>
<accession>A0A016V191</accession>
<sequence length="632" mass="71331">MLSWWFGVGVLAVAAPAFSAFAVRQTEFDRECVELLCPETSFDNGVKSLVDEDSLNSEQCVDCQQCTANGYSVCMGVRPTRASRVEGNNPCSCSHSVPANCHNRLHEKQHPANLTMKQYSVCYLSALQAPPRPLAVSEKTSVIFTIEPFWLEPYWRQLELENLTFHYDFAVKSPESCEGSVTSTEDGIHLCNNAISLNMTMPGGEDDERDEEYEHSENYDQYDDELPEEVEIDREIFGDAKEVQVYYIVDVNRPRQLQAKSPSGELIHDVKTSVESEILKFDLNSDGETPAILPTPSDTQEEDADVSEEQGGTEFFDEEKQREDKQQEKDDDKYDDDDDEKDDDKQKPEAADTKSDDKDDDDNDDEEKKDGDDDDKDNDDEEKTVKTVISDDDGDDDDNDNDNDNDNGDDKDGGDDKDNGDQDDDKDKDHDDEKDDDKDDNDDKGEKKQDGDGDGDDDNGDDDDKDEDNDKEKGDDKDGKDGDDDDDDDDDDDHPAMLKHRDQGATHDDDDDDDKHGKDDDKDDDKADDDDDNDHDDTAEKDDHDGDDGEEDEDDDDLTFVQRIIKDKGMLARWVFGITIVVCLVFIIGICIFRKRCCCQKERKTSNGNKYSSVHGGGQPRNVPPEKERLNQ</sequence>
<dbReference type="EMBL" id="JARK01001357">
    <property type="protein sequence ID" value="EYC20782.1"/>
    <property type="molecule type" value="Genomic_DNA"/>
</dbReference>
<gene>
    <name evidence="4" type="primary">Acey_s0021.g421</name>
    <name evidence="4" type="synonym">Acey-T22B11.4</name>
    <name evidence="4" type="ORF">Y032_0021g421</name>
</gene>
<protein>
    <submittedName>
        <fullName evidence="4">Uncharacterized protein</fullName>
    </submittedName>
</protein>
<dbReference type="STRING" id="53326.A0A016V191"/>
<feature type="region of interest" description="Disordered" evidence="1">
    <location>
        <begin position="605"/>
        <end position="632"/>
    </location>
</feature>
<dbReference type="Proteomes" id="UP000024635">
    <property type="component" value="Unassembled WGS sequence"/>
</dbReference>
<feature type="compositionally biased region" description="Acidic residues" evidence="1">
    <location>
        <begin position="299"/>
        <end position="308"/>
    </location>
</feature>
<keyword evidence="2" id="KW-0472">Membrane</keyword>
<feature type="compositionally biased region" description="Basic and acidic residues" evidence="1">
    <location>
        <begin position="408"/>
        <end position="431"/>
    </location>
</feature>
<feature type="signal peptide" evidence="3">
    <location>
        <begin position="1"/>
        <end position="20"/>
    </location>
</feature>
<feature type="compositionally biased region" description="Acidic residues" evidence="1">
    <location>
        <begin position="481"/>
        <end position="493"/>
    </location>
</feature>
<keyword evidence="3" id="KW-0732">Signal</keyword>
<feature type="compositionally biased region" description="Acidic residues" evidence="1">
    <location>
        <begin position="204"/>
        <end position="220"/>
    </location>
</feature>
<evidence type="ECO:0000256" key="2">
    <source>
        <dbReference type="SAM" id="Phobius"/>
    </source>
</evidence>
<feature type="compositionally biased region" description="Acidic residues" evidence="1">
    <location>
        <begin position="545"/>
        <end position="555"/>
    </location>
</feature>
<evidence type="ECO:0000313" key="4">
    <source>
        <dbReference type="EMBL" id="EYC20782.1"/>
    </source>
</evidence>
<feature type="region of interest" description="Disordered" evidence="1">
    <location>
        <begin position="200"/>
        <end position="220"/>
    </location>
</feature>
<feature type="region of interest" description="Disordered" evidence="1">
    <location>
        <begin position="281"/>
        <end position="555"/>
    </location>
</feature>
<feature type="compositionally biased region" description="Acidic residues" evidence="1">
    <location>
        <begin position="521"/>
        <end position="535"/>
    </location>
</feature>
<name>A0A016V191_9BILA</name>
<feature type="compositionally biased region" description="Acidic residues" evidence="1">
    <location>
        <begin position="432"/>
        <end position="443"/>
    </location>
</feature>
<feature type="transmembrane region" description="Helical" evidence="2">
    <location>
        <begin position="571"/>
        <end position="593"/>
    </location>
</feature>
<comment type="caution">
    <text evidence="4">The sequence shown here is derived from an EMBL/GenBank/DDBJ whole genome shotgun (WGS) entry which is preliminary data.</text>
</comment>